<dbReference type="RefSeq" id="WP_046371421.1">
    <property type="nucleotide sequence ID" value="NZ_BBWV01000005.1"/>
</dbReference>
<dbReference type="EMBL" id="BBWV01000005">
    <property type="protein sequence ID" value="GAO45407.1"/>
    <property type="molecule type" value="Genomic_DNA"/>
</dbReference>
<keyword evidence="2" id="KW-1185">Reference proteome</keyword>
<reference evidence="1 2" key="1">
    <citation type="submission" date="2015-04" db="EMBL/GenBank/DDBJ databases">
        <title>Whole genome shotgun sequence of Flavihumibacter petaseus NBRC 106054.</title>
        <authorList>
            <person name="Miyazawa S."/>
            <person name="Hosoyama A."/>
            <person name="Hashimoto M."/>
            <person name="Noguchi M."/>
            <person name="Tsuchikane K."/>
            <person name="Ohji S."/>
            <person name="Yamazoe A."/>
            <person name="Ichikawa N."/>
            <person name="Kimura A."/>
            <person name="Fujita N."/>
        </authorList>
    </citation>
    <scope>NUCLEOTIDE SEQUENCE [LARGE SCALE GENOMIC DNA]</scope>
    <source>
        <strain evidence="1 2">NBRC 106054</strain>
    </source>
</reference>
<comment type="caution">
    <text evidence="1">The sequence shown here is derived from an EMBL/GenBank/DDBJ whole genome shotgun (WGS) entry which is preliminary data.</text>
</comment>
<dbReference type="STRING" id="1220578.FPE01S_05_01020"/>
<dbReference type="AlphaFoldDB" id="A0A0E9N659"/>
<name>A0A0E9N659_9BACT</name>
<evidence type="ECO:0000313" key="1">
    <source>
        <dbReference type="EMBL" id="GAO45407.1"/>
    </source>
</evidence>
<sequence length="134" mass="15393">MDTSNLKPGDAVQPCTEAPTLRVRQASESAHPDFKTAEGYTTRGYIKHFLPDREVNLSKLNQALADVFGEPALRIVNLQLQIDEDYWKQMCGDPWSGNIYRYNFRSPEIKINELEDIRNAIKLIRQELDQVKKG</sequence>
<dbReference type="Proteomes" id="UP000033121">
    <property type="component" value="Unassembled WGS sequence"/>
</dbReference>
<proteinExistence type="predicted"/>
<accession>A0A0E9N659</accession>
<evidence type="ECO:0000313" key="2">
    <source>
        <dbReference type="Proteomes" id="UP000033121"/>
    </source>
</evidence>
<dbReference type="OrthoDB" id="6430685at2"/>
<protein>
    <submittedName>
        <fullName evidence="1">Uncharacterized protein</fullName>
    </submittedName>
</protein>
<gene>
    <name evidence="1" type="ORF">FPE01S_05_01020</name>
</gene>
<organism evidence="1 2">
    <name type="scientific">Flavihumibacter petaseus NBRC 106054</name>
    <dbReference type="NCBI Taxonomy" id="1220578"/>
    <lineage>
        <taxon>Bacteria</taxon>
        <taxon>Pseudomonadati</taxon>
        <taxon>Bacteroidota</taxon>
        <taxon>Chitinophagia</taxon>
        <taxon>Chitinophagales</taxon>
        <taxon>Chitinophagaceae</taxon>
        <taxon>Flavihumibacter</taxon>
    </lineage>
</organism>